<dbReference type="Pfam" id="PF25281">
    <property type="entry name" value="MBL_MAP1B"/>
    <property type="match status" value="1"/>
</dbReference>
<feature type="compositionally biased region" description="Basic and acidic residues" evidence="1">
    <location>
        <begin position="990"/>
        <end position="1019"/>
    </location>
</feature>
<accession>A0A7R8CK65</accession>
<dbReference type="GO" id="GO:0045202">
    <property type="term" value="C:synapse"/>
    <property type="evidence" value="ECO:0007669"/>
    <property type="project" value="TreeGrafter"/>
</dbReference>
<feature type="region of interest" description="Disordered" evidence="1">
    <location>
        <begin position="477"/>
        <end position="734"/>
    </location>
</feature>
<feature type="region of interest" description="Disordered" evidence="1">
    <location>
        <begin position="864"/>
        <end position="885"/>
    </location>
</feature>
<dbReference type="GO" id="GO:0031114">
    <property type="term" value="P:regulation of microtubule depolymerization"/>
    <property type="evidence" value="ECO:0007669"/>
    <property type="project" value="TreeGrafter"/>
</dbReference>
<dbReference type="InterPro" id="IPR026074">
    <property type="entry name" value="MAP1"/>
</dbReference>
<feature type="compositionally biased region" description="Basic and acidic residues" evidence="1">
    <location>
        <begin position="716"/>
        <end position="734"/>
    </location>
</feature>
<dbReference type="Pfam" id="PF23415">
    <property type="entry name" value="MAPB1_N"/>
    <property type="match status" value="1"/>
</dbReference>
<dbReference type="Proteomes" id="UP000675881">
    <property type="component" value="Chromosome 14"/>
</dbReference>
<dbReference type="GO" id="GO:0008017">
    <property type="term" value="F:microtubule binding"/>
    <property type="evidence" value="ECO:0007669"/>
    <property type="project" value="InterPro"/>
</dbReference>
<feature type="compositionally biased region" description="Basic and acidic residues" evidence="1">
    <location>
        <begin position="1053"/>
        <end position="1065"/>
    </location>
</feature>
<keyword evidence="5" id="KW-1185">Reference proteome</keyword>
<evidence type="ECO:0000256" key="1">
    <source>
        <dbReference type="SAM" id="MobiDB-lite"/>
    </source>
</evidence>
<dbReference type="GO" id="GO:0005874">
    <property type="term" value="C:microtubule"/>
    <property type="evidence" value="ECO:0007669"/>
    <property type="project" value="InterPro"/>
</dbReference>
<dbReference type="EMBL" id="HG994593">
    <property type="protein sequence ID" value="CAF2847268.1"/>
    <property type="molecule type" value="Genomic_DNA"/>
</dbReference>
<feature type="compositionally biased region" description="Basic and acidic residues" evidence="1">
    <location>
        <begin position="552"/>
        <end position="706"/>
    </location>
</feature>
<feature type="region of interest" description="Disordered" evidence="1">
    <location>
        <begin position="990"/>
        <end position="1098"/>
    </location>
</feature>
<dbReference type="GO" id="GO:0005875">
    <property type="term" value="C:microtubule associated complex"/>
    <property type="evidence" value="ECO:0007669"/>
    <property type="project" value="TreeGrafter"/>
</dbReference>
<feature type="compositionally biased region" description="Basic and acidic residues" evidence="1">
    <location>
        <begin position="779"/>
        <end position="797"/>
    </location>
</feature>
<evidence type="ECO:0000259" key="2">
    <source>
        <dbReference type="Pfam" id="PF23415"/>
    </source>
</evidence>
<organism evidence="4 5">
    <name type="scientific">Lepeophtheirus salmonis</name>
    <name type="common">Salmon louse</name>
    <name type="synonym">Caligus salmonis</name>
    <dbReference type="NCBI Taxonomy" id="72036"/>
    <lineage>
        <taxon>Eukaryota</taxon>
        <taxon>Metazoa</taxon>
        <taxon>Ecdysozoa</taxon>
        <taxon>Arthropoda</taxon>
        <taxon>Crustacea</taxon>
        <taxon>Multicrustacea</taxon>
        <taxon>Hexanauplia</taxon>
        <taxon>Copepoda</taxon>
        <taxon>Siphonostomatoida</taxon>
        <taxon>Caligidae</taxon>
        <taxon>Lepeophtheirus</taxon>
    </lineage>
</organism>
<gene>
    <name evidence="4" type="ORF">LSAA_5434</name>
</gene>
<feature type="region of interest" description="Disordered" evidence="1">
    <location>
        <begin position="763"/>
        <end position="800"/>
    </location>
</feature>
<sequence>METTGEPEVQGLLSPLSGAYLLIVVSEPLSEAHKARITNKLRQGLLSWDLTSCHVDLGEELDVISNFAPPGEESRGGERLIQFASEHLVTEVLIQPQLNTLQQCMRNMLASFTKHRHIIHAGYTFAMSGGWVLQDGSFNYNDLAYENSISINIHCYEEGEWTQTHIGKEQFSEYCRVQLNPSEVIQGTESIQKFLDYLDQFMTPQNIEQALPPSDVVGNIRFSHPTLYVFPGGQGDSALFGINGFNMLIDGGFSWKSCFWDFSRHLDRLDAILITRVSDENSGGVAALLQRKTMSSVYPQIGHVFANVPERIHSKNEENEESQDSLLIDVIDQGAGMLENLRILNLKPQVCLRDNNKIADPIQLYHKVGQGRLVMYVINPSKEAKELKEFMTRWNDNSKALGKFKSGINVDGRELWLPLANLVSICALLVWIPDNPEHTITRLLFPGSTPQNKVIKGLEKLKSLEFIQKPVVTPKSMSSGFGKMAESKLPNARKSASSVPVNNNMNNRLSRSRSKRRQETVSYALTESSVKSASTTTTATTMIHTGRPITEINRKELKKGKGDLDDHREKGDKDKQDKEKQDSIEKESIDEKKDILSNKEVKSDKSNLDSAERKRQRKEEKLRKAREEKNKQKEKRIATEKEKRIAAEKEKRIAAEKEKRIAAEKEKKKIQELKDKKDKEEKSRRLKKKLEEKELKEKQNLAENRQKVKKHSASKTNKEASNKTKKAADQKKIVPDVTKAGTKLEKISQLNDKEDSIVEKDQIEAMENLPIEDNDIEPELERIKDQEDPEDLIREPDIQETQQIVIQRSFDPIEISELQKVAPVDGHPNNLPLSKEIPTQPITYHHIKTPDEVDDLPEHEAVDPEIMSTPHEEEESKITNDQQEKEMWKSKNLLNEINEMGDHISKVNKGKNIITPESDGAQEQRELSEVILSATQMSNILDKSKIPMEQDEVDFVQCKSKLQKKTQEIVEKKERNILAKEDEKVIEKDIIQKEMKAPSTKETEMDKKQDVEESKEPTKTKQNVLEEENKKVSEKDNTKVETKALSTGATGMDEQKDMKESKEPVTDIECQIQYTKDLVDEKETEILEKQDEKRNGDS</sequence>
<protein>
    <submittedName>
        <fullName evidence="4">Microtubule-associated protein futsch,Electromotor neuron-associated protein 2</fullName>
    </submittedName>
</protein>
<dbReference type="InterPro" id="IPR057480">
    <property type="entry name" value="MAP1A/B/S-like_MBL"/>
</dbReference>
<dbReference type="GO" id="GO:0003779">
    <property type="term" value="F:actin binding"/>
    <property type="evidence" value="ECO:0007669"/>
    <property type="project" value="TreeGrafter"/>
</dbReference>
<name>A0A7R8CK65_LEPSM</name>
<dbReference type="GO" id="GO:0043025">
    <property type="term" value="C:neuronal cell body"/>
    <property type="evidence" value="ECO:0007669"/>
    <property type="project" value="TreeGrafter"/>
</dbReference>
<proteinExistence type="predicted"/>
<feature type="compositionally biased region" description="Polar residues" evidence="1">
    <location>
        <begin position="520"/>
        <end position="531"/>
    </location>
</feature>
<feature type="domain" description="Microtubule-associated protein 1B/S N-terminal" evidence="2">
    <location>
        <begin position="21"/>
        <end position="198"/>
    </location>
</feature>
<feature type="compositionally biased region" description="Low complexity" evidence="1">
    <location>
        <begin position="497"/>
        <end position="509"/>
    </location>
</feature>
<dbReference type="GO" id="GO:0016358">
    <property type="term" value="P:dendrite development"/>
    <property type="evidence" value="ECO:0007669"/>
    <property type="project" value="TreeGrafter"/>
</dbReference>
<dbReference type="PANTHER" id="PTHR13843">
    <property type="entry name" value="MICROTUBULE-ASSOCIATED PROTEIN"/>
    <property type="match status" value="1"/>
</dbReference>
<feature type="domain" description="Microtubule-associated protein 1A/B/S-like MBL-like" evidence="3">
    <location>
        <begin position="210"/>
        <end position="478"/>
    </location>
</feature>
<dbReference type="GO" id="GO:0000226">
    <property type="term" value="P:microtubule cytoskeleton organization"/>
    <property type="evidence" value="ECO:0007669"/>
    <property type="project" value="InterPro"/>
</dbReference>
<reference evidence="4" key="1">
    <citation type="submission" date="2021-02" db="EMBL/GenBank/DDBJ databases">
        <authorList>
            <person name="Bekaert M."/>
        </authorList>
    </citation>
    <scope>NUCLEOTIDE SEQUENCE</scope>
    <source>
        <strain evidence="4">IoA-00</strain>
    </source>
</reference>
<evidence type="ECO:0000259" key="3">
    <source>
        <dbReference type="Pfam" id="PF25281"/>
    </source>
</evidence>
<dbReference type="PANTHER" id="PTHR13843:SF12">
    <property type="entry name" value="ATPASE F1_V1_A1 COMPLEX ALPHA_BETA SUBUNIT NUCLEOTIDE-BINDING DOMAIN-CONTAINING PROTEIN"/>
    <property type="match status" value="1"/>
</dbReference>
<feature type="compositionally biased region" description="Basic and acidic residues" evidence="1">
    <location>
        <begin position="1077"/>
        <end position="1098"/>
    </location>
</feature>
<feature type="compositionally biased region" description="Basic and acidic residues" evidence="1">
    <location>
        <begin position="1027"/>
        <end position="1042"/>
    </location>
</feature>
<evidence type="ECO:0000313" key="5">
    <source>
        <dbReference type="Proteomes" id="UP000675881"/>
    </source>
</evidence>
<evidence type="ECO:0000313" key="4">
    <source>
        <dbReference type="EMBL" id="CAF2847268.1"/>
    </source>
</evidence>
<dbReference type="InterPro" id="IPR056617">
    <property type="entry name" value="MAP1B/S_N"/>
</dbReference>
<dbReference type="AlphaFoldDB" id="A0A7R8CK65"/>
<dbReference type="GO" id="GO:0030425">
    <property type="term" value="C:dendrite"/>
    <property type="evidence" value="ECO:0007669"/>
    <property type="project" value="TreeGrafter"/>
</dbReference>
<dbReference type="GO" id="GO:0005829">
    <property type="term" value="C:cytosol"/>
    <property type="evidence" value="ECO:0007669"/>
    <property type="project" value="TreeGrafter"/>
</dbReference>
<dbReference type="OrthoDB" id="5371837at2759"/>
<feature type="compositionally biased region" description="Low complexity" evidence="1">
    <location>
        <begin position="532"/>
        <end position="541"/>
    </location>
</feature>
<dbReference type="GO" id="GO:0007409">
    <property type="term" value="P:axonogenesis"/>
    <property type="evidence" value="ECO:0007669"/>
    <property type="project" value="TreeGrafter"/>
</dbReference>
<feature type="compositionally biased region" description="Basic and acidic residues" evidence="1">
    <location>
        <begin position="870"/>
        <end position="885"/>
    </location>
</feature>